<dbReference type="Pfam" id="PF04471">
    <property type="entry name" value="Mrr_cat"/>
    <property type="match status" value="1"/>
</dbReference>
<dbReference type="OrthoDB" id="9803736at2"/>
<dbReference type="PANTHER" id="PTHR30015:SF7">
    <property type="entry name" value="TYPE IV METHYL-DIRECTED RESTRICTION ENZYME ECOKMRR"/>
    <property type="match status" value="1"/>
</dbReference>
<dbReference type="Gene3D" id="3.40.1350.10">
    <property type="match status" value="1"/>
</dbReference>
<dbReference type="RefSeq" id="WP_128535569.1">
    <property type="nucleotide sequence ID" value="NZ_SBIW01000008.1"/>
</dbReference>
<dbReference type="Proteomes" id="UP000286701">
    <property type="component" value="Unassembled WGS sequence"/>
</dbReference>
<dbReference type="GO" id="GO:0003677">
    <property type="term" value="F:DNA binding"/>
    <property type="evidence" value="ECO:0007669"/>
    <property type="project" value="InterPro"/>
</dbReference>
<proteinExistence type="predicted"/>
<dbReference type="InterPro" id="IPR007560">
    <property type="entry name" value="Restrct_endonuc_IV_Mrr"/>
</dbReference>
<comment type="caution">
    <text evidence="2">The sequence shown here is derived from an EMBL/GenBank/DDBJ whole genome shotgun (WGS) entry which is preliminary data.</text>
</comment>
<evidence type="ECO:0000259" key="1">
    <source>
        <dbReference type="Pfam" id="PF04471"/>
    </source>
</evidence>
<dbReference type="GO" id="GO:0009307">
    <property type="term" value="P:DNA restriction-modification system"/>
    <property type="evidence" value="ECO:0007669"/>
    <property type="project" value="InterPro"/>
</dbReference>
<gene>
    <name evidence="2" type="ORF">EPL05_19025</name>
</gene>
<dbReference type="AlphaFoldDB" id="A0A3S3X348"/>
<name>A0A3S3X348_9SPHI</name>
<evidence type="ECO:0000313" key="2">
    <source>
        <dbReference type="EMBL" id="RWY49497.1"/>
    </source>
</evidence>
<reference evidence="2 3" key="1">
    <citation type="submission" date="2019-01" db="EMBL/GenBank/DDBJ databases">
        <title>Mucilaginibacter antarcticum sp. nov., isolated from antarctic soil.</title>
        <authorList>
            <person name="Yan Y.-Q."/>
            <person name="Du Z.-J."/>
        </authorList>
    </citation>
    <scope>NUCLEOTIDE SEQUENCE [LARGE SCALE GENOMIC DNA]</scope>
    <source>
        <strain evidence="2 3">F01003</strain>
    </source>
</reference>
<accession>A0A3S3X348</accession>
<keyword evidence="2" id="KW-0378">Hydrolase</keyword>
<dbReference type="PANTHER" id="PTHR30015">
    <property type="entry name" value="MRR RESTRICTION SYSTEM PROTEIN"/>
    <property type="match status" value="1"/>
</dbReference>
<dbReference type="InterPro" id="IPR011335">
    <property type="entry name" value="Restrct_endonuc-II-like"/>
</dbReference>
<sequence length="595" mass="68726">MHSNQNKVRYYQKNTSTWRVTFCAELSHIGLSEFKIFKDSDQTMLERKVTAQFQKWDEKWLKIQQSLSSQQFKEGNTKYAEEQTKEYQTLHQRIDNILIEAVDVDNTITWETIKDKKRFPEKNPFNEIHNELAKIKDPIKPSVKPIPKAPHKSNLKYQPIFTFSDKIFKSSKEKKILTAESVYKFDYHLWEKQKKSIEVDNKTAEDKYHEQLQVAKDRRVYIEENLLKEEQDWVKRKNDYLQSQIEFNAKIDVLKQNYLSKDAAATVEYCDMVLTNSEYPDLVKKDFDLEYNPKNSILIVDYVLPSSEDFPKVSEVRYIATKKELKEYAISEAQLAKVFDATMYNITLRTIHELYQADTINALEAIVFNGWINYINKATGKDESSCILSIQIKKSDFVEINLKNIDPKICFKNFKGVGSSKLYGITPIRPLLHIDKNDKRFVSSHDVAGLLDEGSNLATMPWEEFEHLIREIFAKEFSHNGGEVKVTQASRDGGVDAIAFDPDPIRGGKIVIQAKRYTNTVGVAAVRDLYGTVHNEGANKGILVTTSDYGPDAYEFVKSKPLTLINGANLLYLLEKHGHKARINIKEAREISNKQ</sequence>
<dbReference type="GO" id="GO:0015666">
    <property type="term" value="F:restriction endodeoxyribonuclease activity"/>
    <property type="evidence" value="ECO:0007669"/>
    <property type="project" value="TreeGrafter"/>
</dbReference>
<feature type="domain" description="Restriction endonuclease type IV Mrr" evidence="1">
    <location>
        <begin position="458"/>
        <end position="574"/>
    </location>
</feature>
<keyword evidence="2" id="KW-0540">Nuclease</keyword>
<keyword evidence="2" id="KW-0255">Endonuclease</keyword>
<dbReference type="SUPFAM" id="SSF52980">
    <property type="entry name" value="Restriction endonuclease-like"/>
    <property type="match status" value="1"/>
</dbReference>
<keyword evidence="3" id="KW-1185">Reference proteome</keyword>
<dbReference type="InterPro" id="IPR011856">
    <property type="entry name" value="tRNA_endonuc-like_dom_sf"/>
</dbReference>
<organism evidence="2 3">
    <name type="scientific">Mucilaginibacter gilvus</name>
    <dbReference type="NCBI Taxonomy" id="2305909"/>
    <lineage>
        <taxon>Bacteria</taxon>
        <taxon>Pseudomonadati</taxon>
        <taxon>Bacteroidota</taxon>
        <taxon>Sphingobacteriia</taxon>
        <taxon>Sphingobacteriales</taxon>
        <taxon>Sphingobacteriaceae</taxon>
        <taxon>Mucilaginibacter</taxon>
    </lineage>
</organism>
<dbReference type="InterPro" id="IPR052906">
    <property type="entry name" value="Type_IV_Methyl-Rstrct_Enzyme"/>
</dbReference>
<dbReference type="EMBL" id="SBIW01000008">
    <property type="protein sequence ID" value="RWY49497.1"/>
    <property type="molecule type" value="Genomic_DNA"/>
</dbReference>
<protein>
    <submittedName>
        <fullName evidence="2">Restriction endonuclease</fullName>
    </submittedName>
</protein>
<evidence type="ECO:0000313" key="3">
    <source>
        <dbReference type="Proteomes" id="UP000286701"/>
    </source>
</evidence>